<sequence length="177" mass="18251">MITAVTIVDDSGGSSLLVGTCRSRTENHRSSGVNRGSETEYVDLESFGAYRSDGSGWPVVRGGNSGGAVVVVKLVCSSSLAHHAMQSAYLEAQIKYDGDGSKVDIDSSTVGEVNVLQPSSVKLALAGLAQLKEAAALQIGVRAIRATKIVAAWGVLIGIFAGDGENVGDDSVARVWG</sequence>
<keyword evidence="2" id="KW-1185">Reference proteome</keyword>
<evidence type="ECO:0000313" key="1">
    <source>
        <dbReference type="EMBL" id="CAH1445862.1"/>
    </source>
</evidence>
<accession>A0AAU9P7C1</accession>
<protein>
    <recommendedName>
        <fullName evidence="3">RNase H type-1 domain-containing protein</fullName>
    </recommendedName>
</protein>
<name>A0AAU9P7C1_9ASTR</name>
<dbReference type="AlphaFoldDB" id="A0AAU9P7C1"/>
<evidence type="ECO:0008006" key="3">
    <source>
        <dbReference type="Google" id="ProtNLM"/>
    </source>
</evidence>
<evidence type="ECO:0000313" key="2">
    <source>
        <dbReference type="Proteomes" id="UP001157418"/>
    </source>
</evidence>
<dbReference type="Proteomes" id="UP001157418">
    <property type="component" value="Unassembled WGS sequence"/>
</dbReference>
<reference evidence="1 2" key="1">
    <citation type="submission" date="2022-01" db="EMBL/GenBank/DDBJ databases">
        <authorList>
            <person name="Xiong W."/>
            <person name="Schranz E."/>
        </authorList>
    </citation>
    <scope>NUCLEOTIDE SEQUENCE [LARGE SCALE GENOMIC DNA]</scope>
</reference>
<dbReference type="EMBL" id="CAKMRJ010005523">
    <property type="protein sequence ID" value="CAH1445862.1"/>
    <property type="molecule type" value="Genomic_DNA"/>
</dbReference>
<proteinExistence type="predicted"/>
<comment type="caution">
    <text evidence="1">The sequence shown here is derived from an EMBL/GenBank/DDBJ whole genome shotgun (WGS) entry which is preliminary data.</text>
</comment>
<gene>
    <name evidence="1" type="ORF">LVIROSA_LOCUS31598</name>
</gene>
<organism evidence="1 2">
    <name type="scientific">Lactuca virosa</name>
    <dbReference type="NCBI Taxonomy" id="75947"/>
    <lineage>
        <taxon>Eukaryota</taxon>
        <taxon>Viridiplantae</taxon>
        <taxon>Streptophyta</taxon>
        <taxon>Embryophyta</taxon>
        <taxon>Tracheophyta</taxon>
        <taxon>Spermatophyta</taxon>
        <taxon>Magnoliopsida</taxon>
        <taxon>eudicotyledons</taxon>
        <taxon>Gunneridae</taxon>
        <taxon>Pentapetalae</taxon>
        <taxon>asterids</taxon>
        <taxon>campanulids</taxon>
        <taxon>Asterales</taxon>
        <taxon>Asteraceae</taxon>
        <taxon>Cichorioideae</taxon>
        <taxon>Cichorieae</taxon>
        <taxon>Lactucinae</taxon>
        <taxon>Lactuca</taxon>
    </lineage>
</organism>